<evidence type="ECO:0000313" key="2">
    <source>
        <dbReference type="Proteomes" id="UP000295722"/>
    </source>
</evidence>
<keyword evidence="2" id="KW-1185">Reference proteome</keyword>
<name>A0A4R5M2S9_9BURK</name>
<dbReference type="AlphaFoldDB" id="A0A4R5M2S9"/>
<gene>
    <name evidence="1" type="ORF">EYW47_28465</name>
</gene>
<proteinExistence type="predicted"/>
<protein>
    <recommendedName>
        <fullName evidence="3">SnoaL-like protein</fullName>
    </recommendedName>
</protein>
<dbReference type="EMBL" id="SMRP01000019">
    <property type="protein sequence ID" value="TDG19808.1"/>
    <property type="molecule type" value="Genomic_DNA"/>
</dbReference>
<dbReference type="RefSeq" id="WP_133198186.1">
    <property type="nucleotide sequence ID" value="NZ_JBHUCW010000030.1"/>
</dbReference>
<evidence type="ECO:0000313" key="1">
    <source>
        <dbReference type="EMBL" id="TDG19808.1"/>
    </source>
</evidence>
<reference evidence="1 2" key="1">
    <citation type="submission" date="2019-03" db="EMBL/GenBank/DDBJ databases">
        <title>Paraburkholderia sp. 4M-K11, isolated from subtropical forest soil.</title>
        <authorList>
            <person name="Gao Z.-H."/>
            <person name="Qiu L.-H."/>
        </authorList>
    </citation>
    <scope>NUCLEOTIDE SEQUENCE [LARGE SCALE GENOMIC DNA]</scope>
    <source>
        <strain evidence="1 2">4M-K11</strain>
    </source>
</reference>
<accession>A0A4R5M2S9</accession>
<evidence type="ECO:0008006" key="3">
    <source>
        <dbReference type="Google" id="ProtNLM"/>
    </source>
</evidence>
<comment type="caution">
    <text evidence="1">The sequence shown here is derived from an EMBL/GenBank/DDBJ whole genome shotgun (WGS) entry which is preliminary data.</text>
</comment>
<organism evidence="1 2">
    <name type="scientific">Paraburkholderia silviterrae</name>
    <dbReference type="NCBI Taxonomy" id="2528715"/>
    <lineage>
        <taxon>Bacteria</taxon>
        <taxon>Pseudomonadati</taxon>
        <taxon>Pseudomonadota</taxon>
        <taxon>Betaproteobacteria</taxon>
        <taxon>Burkholderiales</taxon>
        <taxon>Burkholderiaceae</taxon>
        <taxon>Paraburkholderia</taxon>
    </lineage>
</organism>
<dbReference type="OrthoDB" id="6932986at2"/>
<sequence length="140" mass="15780">MTRPGSLFLPQQDDPGDDASKVRLALAVLDAFTAAFNARDIAGMDAQLHFPHVILSGEQLVLWETPGQLPPHFFDDLARETGWHHSAWHAREPVLVGPRKVHFAVTWSRNRTDGSIVTLHHNLWIATEEAGRWGIKQRSY</sequence>
<dbReference type="Proteomes" id="UP000295722">
    <property type="component" value="Unassembled WGS sequence"/>
</dbReference>